<keyword evidence="3" id="KW-0238">DNA-binding</keyword>
<dbReference type="SUPFAM" id="SSF46955">
    <property type="entry name" value="Putative DNA-binding domain"/>
    <property type="match status" value="1"/>
</dbReference>
<sequence length="129" mass="14787">MTTGKLAEKFKINREAIRFYERKGLLPKPERTATGYRLYDVRAEKTLSFILNSKKLGFTLAEIKSLLSLRIVNGENCSTIRIKAQRKIEDIENKIHQLGSLKRALSLLVESCLKKQTSTYCPIIDNLEN</sequence>
<dbReference type="Pfam" id="PF13411">
    <property type="entry name" value="MerR_1"/>
    <property type="match status" value="1"/>
</dbReference>
<dbReference type="PANTHER" id="PTHR30204">
    <property type="entry name" value="REDOX-CYCLING DRUG-SENSING TRANSCRIPTIONAL ACTIVATOR SOXR"/>
    <property type="match status" value="1"/>
</dbReference>
<dbReference type="Proteomes" id="UP000006048">
    <property type="component" value="Chromosome"/>
</dbReference>
<dbReference type="EMBL" id="CP002959">
    <property type="protein sequence ID" value="AFM14111.1"/>
    <property type="molecule type" value="Genomic_DNA"/>
</dbReference>
<evidence type="ECO:0000313" key="6">
    <source>
        <dbReference type="EMBL" id="AFM14111.1"/>
    </source>
</evidence>
<dbReference type="GO" id="GO:0003677">
    <property type="term" value="F:DNA binding"/>
    <property type="evidence" value="ECO:0007669"/>
    <property type="project" value="UniProtKB-KW"/>
</dbReference>
<dbReference type="InterPro" id="IPR009061">
    <property type="entry name" value="DNA-bd_dom_put_sf"/>
</dbReference>
<dbReference type="InterPro" id="IPR000551">
    <property type="entry name" value="MerR-type_HTH_dom"/>
</dbReference>
<accession>I4BA04</accession>
<dbReference type="RefSeq" id="WP_014804599.1">
    <property type="nucleotide sequence ID" value="NC_018020.1"/>
</dbReference>
<evidence type="ECO:0000256" key="3">
    <source>
        <dbReference type="ARBA" id="ARBA00023125"/>
    </source>
</evidence>
<dbReference type="SMART" id="SM00422">
    <property type="entry name" value="HTH_MERR"/>
    <property type="match status" value="1"/>
</dbReference>
<name>I4BA04_TURPD</name>
<dbReference type="GO" id="GO:0003700">
    <property type="term" value="F:DNA-binding transcription factor activity"/>
    <property type="evidence" value="ECO:0007669"/>
    <property type="project" value="InterPro"/>
</dbReference>
<dbReference type="OrthoDB" id="9814833at2"/>
<reference evidence="6 7" key="1">
    <citation type="submission" date="2012-06" db="EMBL/GenBank/DDBJ databases">
        <title>The complete chromosome of genome of Turneriella parva DSM 21527.</title>
        <authorList>
            <consortium name="US DOE Joint Genome Institute (JGI-PGF)"/>
            <person name="Lucas S."/>
            <person name="Han J."/>
            <person name="Lapidus A."/>
            <person name="Bruce D."/>
            <person name="Goodwin L."/>
            <person name="Pitluck S."/>
            <person name="Peters L."/>
            <person name="Kyrpides N."/>
            <person name="Mavromatis K."/>
            <person name="Ivanova N."/>
            <person name="Mikhailova N."/>
            <person name="Chertkov O."/>
            <person name="Detter J.C."/>
            <person name="Tapia R."/>
            <person name="Han C."/>
            <person name="Land M."/>
            <person name="Hauser L."/>
            <person name="Markowitz V."/>
            <person name="Cheng J.-F."/>
            <person name="Hugenholtz P."/>
            <person name="Woyke T."/>
            <person name="Wu D."/>
            <person name="Gronow S."/>
            <person name="Wellnitz S."/>
            <person name="Brambilla E."/>
            <person name="Klenk H.-P."/>
            <person name="Eisen J.A."/>
        </authorList>
    </citation>
    <scope>NUCLEOTIDE SEQUENCE [LARGE SCALE GENOMIC DNA]</scope>
    <source>
        <strain evidence="7">ATCC BAA-1111 / DSM 21527 / NCTC 11395 / H</strain>
    </source>
</reference>
<dbReference type="Gene3D" id="1.10.1660.10">
    <property type="match status" value="1"/>
</dbReference>
<dbReference type="PROSITE" id="PS50937">
    <property type="entry name" value="HTH_MERR_2"/>
    <property type="match status" value="1"/>
</dbReference>
<organism evidence="6 7">
    <name type="scientific">Turneriella parva (strain ATCC BAA-1111 / DSM 21527 / NCTC 11395 / H)</name>
    <name type="common">Leptospira parva</name>
    <dbReference type="NCBI Taxonomy" id="869212"/>
    <lineage>
        <taxon>Bacteria</taxon>
        <taxon>Pseudomonadati</taxon>
        <taxon>Spirochaetota</taxon>
        <taxon>Spirochaetia</taxon>
        <taxon>Leptospirales</taxon>
        <taxon>Leptospiraceae</taxon>
        <taxon>Turneriella</taxon>
    </lineage>
</organism>
<keyword evidence="2" id="KW-0805">Transcription regulation</keyword>
<evidence type="ECO:0000259" key="5">
    <source>
        <dbReference type="PROSITE" id="PS50937"/>
    </source>
</evidence>
<evidence type="ECO:0000256" key="1">
    <source>
        <dbReference type="ARBA" id="ARBA00022491"/>
    </source>
</evidence>
<dbReference type="PRINTS" id="PR00040">
    <property type="entry name" value="HTHMERR"/>
</dbReference>
<proteinExistence type="predicted"/>
<dbReference type="InterPro" id="IPR047057">
    <property type="entry name" value="MerR_fam"/>
</dbReference>
<dbReference type="HOGENOM" id="CLU_060077_2_0_12"/>
<keyword evidence="7" id="KW-1185">Reference proteome</keyword>
<evidence type="ECO:0000313" key="7">
    <source>
        <dbReference type="Proteomes" id="UP000006048"/>
    </source>
</evidence>
<feature type="domain" description="HTH merR-type" evidence="5">
    <location>
        <begin position="1"/>
        <end position="69"/>
    </location>
</feature>
<dbReference type="PANTHER" id="PTHR30204:SF69">
    <property type="entry name" value="MERR-FAMILY TRANSCRIPTIONAL REGULATOR"/>
    <property type="match status" value="1"/>
</dbReference>
<keyword evidence="1" id="KW-0678">Repressor</keyword>
<dbReference type="KEGG" id="tpx:Turpa_3474"/>
<dbReference type="STRING" id="869212.Turpa_3474"/>
<gene>
    <name evidence="6" type="ordered locus">Turpa_3474</name>
</gene>
<evidence type="ECO:0000256" key="2">
    <source>
        <dbReference type="ARBA" id="ARBA00023015"/>
    </source>
</evidence>
<evidence type="ECO:0000256" key="4">
    <source>
        <dbReference type="ARBA" id="ARBA00023163"/>
    </source>
</evidence>
<dbReference type="AlphaFoldDB" id="I4BA04"/>
<protein>
    <submittedName>
        <fullName evidence="6">Transcriptional regulator, MerR family</fullName>
    </submittedName>
</protein>
<keyword evidence="4" id="KW-0804">Transcription</keyword>